<dbReference type="AlphaFoldDB" id="A0A9W8GXE4"/>
<dbReference type="GO" id="GO:0016020">
    <property type="term" value="C:membrane"/>
    <property type="evidence" value="ECO:0007669"/>
    <property type="project" value="UniProtKB-SubCell"/>
</dbReference>
<evidence type="ECO:0000259" key="10">
    <source>
        <dbReference type="PROSITE" id="PS51886"/>
    </source>
</evidence>
<feature type="domain" description="TLDc" evidence="10">
    <location>
        <begin position="28"/>
        <end position="201"/>
    </location>
</feature>
<dbReference type="GO" id="GO:0005737">
    <property type="term" value="C:cytoplasm"/>
    <property type="evidence" value="ECO:0007669"/>
    <property type="project" value="UniProtKB-SubCell"/>
</dbReference>
<comment type="caution">
    <text evidence="11">The sequence shown here is derived from an EMBL/GenBank/DDBJ whole genome shotgun (WGS) entry which is preliminary data.</text>
</comment>
<evidence type="ECO:0000256" key="3">
    <source>
        <dbReference type="ARBA" id="ARBA00004496"/>
    </source>
</evidence>
<accession>A0A9W8GXE4</accession>
<evidence type="ECO:0000313" key="12">
    <source>
        <dbReference type="Proteomes" id="UP001140011"/>
    </source>
</evidence>
<evidence type="ECO:0000313" key="11">
    <source>
        <dbReference type="EMBL" id="KAJ2751161.1"/>
    </source>
</evidence>
<dbReference type="SMART" id="SM00584">
    <property type="entry name" value="TLDc"/>
    <property type="match status" value="1"/>
</dbReference>
<dbReference type="Proteomes" id="UP001140011">
    <property type="component" value="Unassembled WGS sequence"/>
</dbReference>
<evidence type="ECO:0000256" key="7">
    <source>
        <dbReference type="ARBA" id="ARBA00039594"/>
    </source>
</evidence>
<name>A0A9W8GXE4_9FUNG</name>
<comment type="subcellular location">
    <subcellularLocation>
        <location evidence="3">Cytoplasm</location>
    </subcellularLocation>
    <subcellularLocation>
        <location evidence="2">Lysosome</location>
    </subcellularLocation>
    <subcellularLocation>
        <location evidence="1">Membrane</location>
    </subcellularLocation>
</comment>
<dbReference type="OrthoDB" id="26679at2759"/>
<dbReference type="Pfam" id="PF07534">
    <property type="entry name" value="TLD"/>
    <property type="match status" value="1"/>
</dbReference>
<evidence type="ECO:0000256" key="5">
    <source>
        <dbReference type="ARBA" id="ARBA00023136"/>
    </source>
</evidence>
<evidence type="ECO:0000256" key="8">
    <source>
        <dbReference type="ARBA" id="ARBA00041780"/>
    </source>
</evidence>
<dbReference type="InterPro" id="IPR006571">
    <property type="entry name" value="TLDc_dom"/>
</dbReference>
<protein>
    <recommendedName>
        <fullName evidence="7">MTOR-associated protein MEAK7</fullName>
    </recommendedName>
    <alternativeName>
        <fullName evidence="9">TBC/LysM-associated domain-containing protein 1</fullName>
    </alternativeName>
    <alternativeName>
        <fullName evidence="8">TLD domain-containing protein 1</fullName>
    </alternativeName>
</protein>
<evidence type="ECO:0000256" key="4">
    <source>
        <dbReference type="ARBA" id="ARBA00022490"/>
    </source>
</evidence>
<evidence type="ECO:0000256" key="1">
    <source>
        <dbReference type="ARBA" id="ARBA00004370"/>
    </source>
</evidence>
<keyword evidence="4" id="KW-0963">Cytoplasm</keyword>
<dbReference type="PANTHER" id="PTHR23354">
    <property type="entry name" value="NUCLEOLAR PROTEIN 7/ESTROGEN RECEPTOR COACTIVATOR-RELATED"/>
    <property type="match status" value="1"/>
</dbReference>
<keyword evidence="6" id="KW-0458">Lysosome</keyword>
<evidence type="ECO:0000256" key="9">
    <source>
        <dbReference type="ARBA" id="ARBA00042134"/>
    </source>
</evidence>
<proteinExistence type="predicted"/>
<dbReference type="EMBL" id="JANBUH010000439">
    <property type="protein sequence ID" value="KAJ2751161.1"/>
    <property type="molecule type" value="Genomic_DNA"/>
</dbReference>
<reference evidence="11" key="1">
    <citation type="submission" date="2022-07" db="EMBL/GenBank/DDBJ databases">
        <title>Phylogenomic reconstructions and comparative analyses of Kickxellomycotina fungi.</title>
        <authorList>
            <person name="Reynolds N.K."/>
            <person name="Stajich J.E."/>
            <person name="Barry K."/>
            <person name="Grigoriev I.V."/>
            <person name="Crous P."/>
            <person name="Smith M.E."/>
        </authorList>
    </citation>
    <scope>NUCLEOTIDE SEQUENCE</scope>
    <source>
        <strain evidence="11">BCRC 34297</strain>
    </source>
</reference>
<dbReference type="PANTHER" id="PTHR23354:SF131">
    <property type="entry name" value="MTOR-ASSOCIATED PROTEIN MEAK7"/>
    <property type="match status" value="1"/>
</dbReference>
<dbReference type="PROSITE" id="PS51886">
    <property type="entry name" value="TLDC"/>
    <property type="match status" value="1"/>
</dbReference>
<keyword evidence="5" id="KW-0472">Membrane</keyword>
<evidence type="ECO:0000256" key="2">
    <source>
        <dbReference type="ARBA" id="ARBA00004371"/>
    </source>
</evidence>
<evidence type="ECO:0000256" key="6">
    <source>
        <dbReference type="ARBA" id="ARBA00023228"/>
    </source>
</evidence>
<gene>
    <name evidence="11" type="ORF">GGI19_004658</name>
</gene>
<keyword evidence="12" id="KW-1185">Reference proteome</keyword>
<dbReference type="GO" id="GO:0005634">
    <property type="term" value="C:nucleus"/>
    <property type="evidence" value="ECO:0007669"/>
    <property type="project" value="TreeGrafter"/>
</dbReference>
<organism evidence="11 12">
    <name type="scientific">Coemansia pectinata</name>
    <dbReference type="NCBI Taxonomy" id="1052879"/>
    <lineage>
        <taxon>Eukaryota</taxon>
        <taxon>Fungi</taxon>
        <taxon>Fungi incertae sedis</taxon>
        <taxon>Zoopagomycota</taxon>
        <taxon>Kickxellomycotina</taxon>
        <taxon>Kickxellomycetes</taxon>
        <taxon>Kickxellales</taxon>
        <taxon>Kickxellaceae</taxon>
        <taxon>Coemansia</taxon>
    </lineage>
</organism>
<sequence>MVADITETNLSCPKLSTSDLGRILGSDSLLTAELGWALSRELPAHARKHWQCAYSSRHDGRSWSTFQGAIENRGSILLLVSEKKKKKRPSQRVFGAYLDSEAVRVPSWHGTSQNFLFSADSATGLSVYRATGFNDNYQYLNYAMQTLPNGLGIGGQLEHFGLWIDSGFANGSSNPTATYDSPQLSTQYDFTIGSIEAWLVRASSTASDSSSGQAKVSAVVANPEAVALLEMANRPMYSAPIHRSEPSP</sequence>
<dbReference type="GO" id="GO:0006979">
    <property type="term" value="P:response to oxidative stress"/>
    <property type="evidence" value="ECO:0007669"/>
    <property type="project" value="TreeGrafter"/>
</dbReference>